<dbReference type="Proteomes" id="UP001329151">
    <property type="component" value="Chromosome"/>
</dbReference>
<keyword evidence="3" id="KW-0347">Helicase</keyword>
<evidence type="ECO:0000313" key="7">
    <source>
        <dbReference type="EMBL" id="BET27614.1"/>
    </source>
</evidence>
<dbReference type="Pfam" id="PF13604">
    <property type="entry name" value="AAA_30"/>
    <property type="match status" value="1"/>
</dbReference>
<evidence type="ECO:0000313" key="8">
    <source>
        <dbReference type="Proteomes" id="UP001329151"/>
    </source>
</evidence>
<dbReference type="Gene3D" id="3.90.320.10">
    <property type="match status" value="1"/>
</dbReference>
<dbReference type="InterPro" id="IPR050534">
    <property type="entry name" value="Coronavir_polyprotein_1ab"/>
</dbReference>
<organism evidence="7 8">
    <name type="scientific">Limnobacter thiooxidans</name>
    <dbReference type="NCBI Taxonomy" id="131080"/>
    <lineage>
        <taxon>Bacteria</taxon>
        <taxon>Pseudomonadati</taxon>
        <taxon>Pseudomonadota</taxon>
        <taxon>Betaproteobacteria</taxon>
        <taxon>Burkholderiales</taxon>
        <taxon>Burkholderiaceae</taxon>
        <taxon>Limnobacter</taxon>
    </lineage>
</organism>
<dbReference type="SUPFAM" id="SSF52540">
    <property type="entry name" value="P-loop containing nucleoside triphosphate hydrolases"/>
    <property type="match status" value="1"/>
</dbReference>
<dbReference type="PANTHER" id="PTHR43788">
    <property type="entry name" value="DNA2/NAM7 HELICASE FAMILY MEMBER"/>
    <property type="match status" value="1"/>
</dbReference>
<evidence type="ECO:0000259" key="5">
    <source>
        <dbReference type="Pfam" id="PF13087"/>
    </source>
</evidence>
<dbReference type="Pfam" id="PF13482">
    <property type="entry name" value="RNase_H_2"/>
    <property type="match status" value="1"/>
</dbReference>
<sequence length="1156" mass="130854">MRRLFGLLFNQPFKCKTVQKRDQEILFSASDLTYFAECKHRTWLDRCHLDAPMEKADETDSMRLIMDKGLEHEAAHLQTLKDQGLHVVEIKTKELDEQVRQTTQAIEEGADVVFQATLRRGAYIGHADFLMRTPHKSPSGQWVYDVVDTKLSHHTKTKFLVQLCFYSDLLADITGQLPEHIHVELGNGQRSTYRVNDYFAYYRKLMADFEASLSQHTLQPVTYPDPCNFCSMCHWRERCDQQRLEDDHLSQVANITKTQIVKLASIGVTTMKGLSRLGETAKVKGIQEPTLLRLAEQAALQVHEKETGEAVVKCLGNVEEGKGFERLPPPNEGDLFFDMEGDPMYPEGLEYLFGVYFFENGKAEFKAFWAHTRTEEGQAFSDFMNFLNERLTRYPQAHIYHYAHYEKTALKRLMSVHGLHEDSVDNLLRHHKLVDLYKVVREGLRISKPSYSIKQVEKFYGTARTVEVTNAADSIVVYERWRQEQDPQLLQDIYDYNLDDCKSTWELREWLLKQRPAHAAWFDKNRELPGKPLTDKQIEMAEQRAANQAAHEAYLAELPNRLANSKHTGQLPEQYRQLLCQLIDFHKRAAKPAWWAIFERIEAEPEELLDDMEVIANLQFADKLVGGKMPRQSKWKFPEQEFKCKAGDQIKVLDSEAMPSGKILSIDEENCELVLACTSLPLKYSEPGRTMHISVGAPFDTTTIADAVWRFVEKEIDDASEKSAVRQFLLRQPPRFAHKKVGEVLVQPEQECGQTTLQQTTELIRNMDHSCLFVQGPPGTGKTYTGSHVIAELIRSGKKVAISSNSHKAINNLVEKTAQVLERMGQSFYGVKVCSTDDQEAYGFGISNLKKKDLFEDEALAPEEAPDLLAGTAWLFSSWQLTGCFDYLFIDEAGQVATANTVAMGQCADNIVLLGDQMQLGQPIQGDHPGESGLSTLEYLLGHKATIPPDTGVFLDQSYRMHPSVCNYISTTFYEGRLRHAQQTENQGLVLAGPLADQFSATGVYCYPVIHDGNSQKSIEEAEAINRLYVELMKQSFIGPKGEVLPINADEILVVAPYNAQVNLLKRVLPEGARVGTVDKFQGQEAQVVLVSMVTSNEQHMPRHLEFLFSRNRLNVAVSRAKSLAVVVMSPGLADVRSEKPETLGLINTFIGLVSQ</sequence>
<dbReference type="InterPro" id="IPR038720">
    <property type="entry name" value="YprB_RNase_H-like_dom"/>
</dbReference>
<dbReference type="PANTHER" id="PTHR43788:SF8">
    <property type="entry name" value="DNA-BINDING PROTEIN SMUBP-2"/>
    <property type="match status" value="1"/>
</dbReference>
<dbReference type="InterPro" id="IPR019993">
    <property type="entry name" value="RecB_nuclease_TM0106_put"/>
</dbReference>
<evidence type="ECO:0000256" key="1">
    <source>
        <dbReference type="ARBA" id="ARBA00022741"/>
    </source>
</evidence>
<dbReference type="KEGG" id="lto:RGQ30_31150"/>
<protein>
    <submittedName>
        <fullName evidence="7">TM0106 family RecB-like putative nuclease</fullName>
    </submittedName>
</protein>
<accession>A0AA86M9B9</accession>
<dbReference type="InterPro" id="IPR011604">
    <property type="entry name" value="PDDEXK-like_dom_sf"/>
</dbReference>
<keyword evidence="4" id="KW-0067">ATP-binding</keyword>
<dbReference type="InterPro" id="IPR047187">
    <property type="entry name" value="SF1_C_Upf1"/>
</dbReference>
<dbReference type="GO" id="GO:0005524">
    <property type="term" value="F:ATP binding"/>
    <property type="evidence" value="ECO:0007669"/>
    <property type="project" value="UniProtKB-KW"/>
</dbReference>
<feature type="domain" description="DNA2/NAM7 helicase-like C-terminal" evidence="5">
    <location>
        <begin position="949"/>
        <end position="1128"/>
    </location>
</feature>
<dbReference type="SUPFAM" id="SSF53098">
    <property type="entry name" value="Ribonuclease H-like"/>
    <property type="match status" value="1"/>
</dbReference>
<dbReference type="Pfam" id="PF13087">
    <property type="entry name" value="AAA_12"/>
    <property type="match status" value="1"/>
</dbReference>
<evidence type="ECO:0000256" key="4">
    <source>
        <dbReference type="ARBA" id="ARBA00022840"/>
    </source>
</evidence>
<evidence type="ECO:0000256" key="2">
    <source>
        <dbReference type="ARBA" id="ARBA00022801"/>
    </source>
</evidence>
<dbReference type="InterPro" id="IPR041679">
    <property type="entry name" value="DNA2/NAM7-like_C"/>
</dbReference>
<dbReference type="CDD" id="cd18808">
    <property type="entry name" value="SF1_C_Upf1"/>
    <property type="match status" value="1"/>
</dbReference>
<dbReference type="GO" id="GO:0043139">
    <property type="term" value="F:5'-3' DNA helicase activity"/>
    <property type="evidence" value="ECO:0007669"/>
    <property type="project" value="TreeGrafter"/>
</dbReference>
<dbReference type="GO" id="GO:0016787">
    <property type="term" value="F:hydrolase activity"/>
    <property type="evidence" value="ECO:0007669"/>
    <property type="project" value="UniProtKB-KW"/>
</dbReference>
<reference evidence="7 8" key="1">
    <citation type="submission" date="2023-10" db="EMBL/GenBank/DDBJ databases">
        <title>Complete Genome Sequence of Limnobacter thiooxidans CS-K2T, Isolated from freshwater lake sediments in Bavaria, Germany.</title>
        <authorList>
            <person name="Naruki M."/>
            <person name="Watanabe A."/>
            <person name="Warashina T."/>
            <person name="Morita T."/>
            <person name="Arakawa K."/>
        </authorList>
    </citation>
    <scope>NUCLEOTIDE SEQUENCE [LARGE SCALE GENOMIC DNA]</scope>
    <source>
        <strain evidence="7 8">CS-K2</strain>
    </source>
</reference>
<feature type="domain" description="YprB ribonuclease H-like" evidence="6">
    <location>
        <begin position="335"/>
        <end position="511"/>
    </location>
</feature>
<dbReference type="NCBIfam" id="TIGR03491">
    <property type="entry name" value="TM0106 family RecB-like putative nuclease"/>
    <property type="match status" value="1"/>
</dbReference>
<dbReference type="CDD" id="cd17934">
    <property type="entry name" value="DEXXQc_Upf1-like"/>
    <property type="match status" value="1"/>
</dbReference>
<keyword evidence="8" id="KW-1185">Reference proteome</keyword>
<gene>
    <name evidence="7" type="ORF">RGQ30_31150</name>
</gene>
<proteinExistence type="predicted"/>
<dbReference type="Gene3D" id="3.40.50.300">
    <property type="entry name" value="P-loop containing nucleotide triphosphate hydrolases"/>
    <property type="match status" value="2"/>
</dbReference>
<evidence type="ECO:0000256" key="3">
    <source>
        <dbReference type="ARBA" id="ARBA00022806"/>
    </source>
</evidence>
<name>A0AA86M9B9_9BURK</name>
<dbReference type="InterPro" id="IPR027417">
    <property type="entry name" value="P-loop_NTPase"/>
</dbReference>
<dbReference type="EMBL" id="AP028947">
    <property type="protein sequence ID" value="BET27614.1"/>
    <property type="molecule type" value="Genomic_DNA"/>
</dbReference>
<evidence type="ECO:0000259" key="6">
    <source>
        <dbReference type="Pfam" id="PF13482"/>
    </source>
</evidence>
<dbReference type="InterPro" id="IPR012337">
    <property type="entry name" value="RNaseH-like_sf"/>
</dbReference>
<keyword evidence="2" id="KW-0378">Hydrolase</keyword>
<dbReference type="AlphaFoldDB" id="A0AA86M9B9"/>
<keyword evidence="1" id="KW-0547">Nucleotide-binding</keyword>